<dbReference type="InterPro" id="IPR002172">
    <property type="entry name" value="LDrepeatLR_classA_rpt"/>
</dbReference>
<reference evidence="3" key="1">
    <citation type="journal article" date="2018" name="PLoS Negl. Trop. Dis.">
        <title>Sialome diversity of ticks revealed by RNAseq of single tick salivary glands.</title>
        <authorList>
            <person name="Perner J."/>
            <person name="Kropackova S."/>
            <person name="Kopacek P."/>
            <person name="Ribeiro J.M."/>
        </authorList>
    </citation>
    <scope>NUCLEOTIDE SEQUENCE</scope>
    <source>
        <strain evidence="3">Siblings of single egg batch collected in Ceske Budejovice</strain>
        <tissue evidence="3">Salivary glands</tissue>
    </source>
</reference>
<accession>A0A147BGC5</accession>
<feature type="non-terminal residue" evidence="3">
    <location>
        <position position="130"/>
    </location>
</feature>
<organism evidence="3">
    <name type="scientific">Ixodes ricinus</name>
    <name type="common">Common tick</name>
    <name type="synonym">Acarus ricinus</name>
    <dbReference type="NCBI Taxonomy" id="34613"/>
    <lineage>
        <taxon>Eukaryota</taxon>
        <taxon>Metazoa</taxon>
        <taxon>Ecdysozoa</taxon>
        <taxon>Arthropoda</taxon>
        <taxon>Chelicerata</taxon>
        <taxon>Arachnida</taxon>
        <taxon>Acari</taxon>
        <taxon>Parasitiformes</taxon>
        <taxon>Ixodida</taxon>
        <taxon>Ixodoidea</taxon>
        <taxon>Ixodidae</taxon>
        <taxon>Ixodinae</taxon>
        <taxon>Ixodes</taxon>
    </lineage>
</organism>
<evidence type="ECO:0000256" key="2">
    <source>
        <dbReference type="SAM" id="MobiDB-lite"/>
    </source>
</evidence>
<dbReference type="AlphaFoldDB" id="A0A147BGC5"/>
<dbReference type="Gene3D" id="4.10.400.10">
    <property type="entry name" value="Low-density Lipoprotein Receptor"/>
    <property type="match status" value="1"/>
</dbReference>
<name>A0A147BGC5_IXORI</name>
<proteinExistence type="predicted"/>
<dbReference type="EMBL" id="GEGO01005620">
    <property type="protein sequence ID" value="JAR89784.1"/>
    <property type="molecule type" value="Transcribed_RNA"/>
</dbReference>
<feature type="region of interest" description="Disordered" evidence="2">
    <location>
        <begin position="49"/>
        <end position="77"/>
    </location>
</feature>
<keyword evidence="1" id="KW-1015">Disulfide bond</keyword>
<feature type="non-terminal residue" evidence="3">
    <location>
        <position position="1"/>
    </location>
</feature>
<dbReference type="SUPFAM" id="SSF57424">
    <property type="entry name" value="LDL receptor-like module"/>
    <property type="match status" value="1"/>
</dbReference>
<dbReference type="SMART" id="SM00192">
    <property type="entry name" value="LDLa"/>
    <property type="match status" value="1"/>
</dbReference>
<sequence>GKRSTFDRDCNCKCEYCPPGQRLCRTSNECIDEFKWCNGVKDCPDDEQDCANEPQGHPPAISPCPTARKPSCPKGQYPKMDRNARCPEYVCVPEGDEDVCKVLANAGICMVAGNSVKTFDGQEFRYEICD</sequence>
<dbReference type="InterPro" id="IPR036055">
    <property type="entry name" value="LDL_receptor-like_sf"/>
</dbReference>
<evidence type="ECO:0000256" key="1">
    <source>
        <dbReference type="ARBA" id="ARBA00023157"/>
    </source>
</evidence>
<protein>
    <submittedName>
        <fullName evidence="3">Putative hemolectin</fullName>
    </submittedName>
</protein>
<dbReference type="CDD" id="cd00112">
    <property type="entry name" value="LDLa"/>
    <property type="match status" value="1"/>
</dbReference>
<evidence type="ECO:0000313" key="3">
    <source>
        <dbReference type="EMBL" id="JAR89784.1"/>
    </source>
</evidence>